<evidence type="ECO:0000313" key="1">
    <source>
        <dbReference type="EMBL" id="KAF2711145.1"/>
    </source>
</evidence>
<proteinExistence type="predicted"/>
<dbReference type="AlphaFoldDB" id="A0A6G1KF20"/>
<sequence length="201" mass="23084">MANQSHLDMSKSLEGTASQKSLRREFHACLVTRQKAQPQRIIAIRSVHTKSFKIHLIMQSVANVGILVKYFLDTHMSKSPLHLVGAPILILVPLQVFIGHRHHVNLRKLGTRTKMSHWHIWADRDITDQKPFQYSCDKDVLAAGRSIQGESFWLVSEQSHNGDIEDSDLEQFIKPMILRQNDMCYFDMTPVPRTWVAPGDF</sequence>
<dbReference type="Proteomes" id="UP000799428">
    <property type="component" value="Unassembled WGS sequence"/>
</dbReference>
<gene>
    <name evidence="1" type="ORF">K504DRAFT_501072</name>
</gene>
<keyword evidence="2" id="KW-1185">Reference proteome</keyword>
<name>A0A6G1KF20_9PLEO</name>
<evidence type="ECO:0000313" key="2">
    <source>
        <dbReference type="Proteomes" id="UP000799428"/>
    </source>
</evidence>
<accession>A0A6G1KF20</accession>
<organism evidence="1 2">
    <name type="scientific">Pleomassaria siparia CBS 279.74</name>
    <dbReference type="NCBI Taxonomy" id="1314801"/>
    <lineage>
        <taxon>Eukaryota</taxon>
        <taxon>Fungi</taxon>
        <taxon>Dikarya</taxon>
        <taxon>Ascomycota</taxon>
        <taxon>Pezizomycotina</taxon>
        <taxon>Dothideomycetes</taxon>
        <taxon>Pleosporomycetidae</taxon>
        <taxon>Pleosporales</taxon>
        <taxon>Pleomassariaceae</taxon>
        <taxon>Pleomassaria</taxon>
    </lineage>
</organism>
<protein>
    <submittedName>
        <fullName evidence="1">Uncharacterized protein</fullName>
    </submittedName>
</protein>
<dbReference type="EMBL" id="MU005768">
    <property type="protein sequence ID" value="KAF2711145.1"/>
    <property type="molecule type" value="Genomic_DNA"/>
</dbReference>
<reference evidence="1" key="1">
    <citation type="journal article" date="2020" name="Stud. Mycol.">
        <title>101 Dothideomycetes genomes: a test case for predicting lifestyles and emergence of pathogens.</title>
        <authorList>
            <person name="Haridas S."/>
            <person name="Albert R."/>
            <person name="Binder M."/>
            <person name="Bloem J."/>
            <person name="Labutti K."/>
            <person name="Salamov A."/>
            <person name="Andreopoulos B."/>
            <person name="Baker S."/>
            <person name="Barry K."/>
            <person name="Bills G."/>
            <person name="Bluhm B."/>
            <person name="Cannon C."/>
            <person name="Castanera R."/>
            <person name="Culley D."/>
            <person name="Daum C."/>
            <person name="Ezra D."/>
            <person name="Gonzalez J."/>
            <person name="Henrissat B."/>
            <person name="Kuo A."/>
            <person name="Liang C."/>
            <person name="Lipzen A."/>
            <person name="Lutzoni F."/>
            <person name="Magnuson J."/>
            <person name="Mondo S."/>
            <person name="Nolan M."/>
            <person name="Ohm R."/>
            <person name="Pangilinan J."/>
            <person name="Park H.-J."/>
            <person name="Ramirez L."/>
            <person name="Alfaro M."/>
            <person name="Sun H."/>
            <person name="Tritt A."/>
            <person name="Yoshinaga Y."/>
            <person name="Zwiers L.-H."/>
            <person name="Turgeon B."/>
            <person name="Goodwin S."/>
            <person name="Spatafora J."/>
            <person name="Crous P."/>
            <person name="Grigoriev I."/>
        </authorList>
    </citation>
    <scope>NUCLEOTIDE SEQUENCE</scope>
    <source>
        <strain evidence="1">CBS 279.74</strain>
    </source>
</reference>